<feature type="binding site" evidence="5">
    <location>
        <position position="143"/>
    </location>
    <ligand>
        <name>N(2)-acetyl-L-ornithine</name>
        <dbReference type="ChEBI" id="CHEBI:57805"/>
    </ligand>
</feature>
<dbReference type="PIRSF" id="PIRSF000521">
    <property type="entry name" value="Transaminase_4ab_Lys_Orn"/>
    <property type="match status" value="1"/>
</dbReference>
<comment type="miscellaneous">
    <text evidence="5">May also have succinyldiaminopimelate aminotransferase activity, thus carrying out the corresponding step in lysine biosynthesis.</text>
</comment>
<keyword evidence="4 5" id="KW-0663">Pyridoxal phosphate</keyword>
<feature type="binding site" evidence="5">
    <location>
        <begin position="225"/>
        <end position="228"/>
    </location>
    <ligand>
        <name>pyridoxal 5'-phosphate</name>
        <dbReference type="ChEBI" id="CHEBI:597326"/>
    </ligand>
</feature>
<dbReference type="InterPro" id="IPR015421">
    <property type="entry name" value="PyrdxlP-dep_Trfase_major"/>
</dbReference>
<organism evidence="6 7">
    <name type="scientific">Candidatus Schekmanbacteria bacterium GWA2_38_11</name>
    <dbReference type="NCBI Taxonomy" id="1817876"/>
    <lineage>
        <taxon>Bacteria</taxon>
        <taxon>Candidatus Schekmaniibacteriota</taxon>
    </lineage>
</organism>
<dbReference type="NCBIfam" id="NF002325">
    <property type="entry name" value="PRK01278.1"/>
    <property type="match status" value="1"/>
</dbReference>
<comment type="catalytic activity">
    <reaction evidence="5">
        <text>N(2)-acetyl-L-ornithine + 2-oxoglutarate = N-acetyl-L-glutamate 5-semialdehyde + L-glutamate</text>
        <dbReference type="Rhea" id="RHEA:18049"/>
        <dbReference type="ChEBI" id="CHEBI:16810"/>
        <dbReference type="ChEBI" id="CHEBI:29123"/>
        <dbReference type="ChEBI" id="CHEBI:29985"/>
        <dbReference type="ChEBI" id="CHEBI:57805"/>
        <dbReference type="EC" id="2.6.1.11"/>
    </reaction>
</comment>
<comment type="subunit">
    <text evidence="5">Homodimer.</text>
</comment>
<dbReference type="InterPro" id="IPR049704">
    <property type="entry name" value="Aminotrans_3_PPA_site"/>
</dbReference>
<dbReference type="InterPro" id="IPR015424">
    <property type="entry name" value="PyrdxlP-dep_Trfase"/>
</dbReference>
<dbReference type="EC" id="2.6.1.11" evidence="5"/>
<proteinExistence type="inferred from homology"/>
<evidence type="ECO:0000256" key="3">
    <source>
        <dbReference type="ARBA" id="ARBA00022679"/>
    </source>
</evidence>
<feature type="binding site" evidence="5">
    <location>
        <position position="282"/>
    </location>
    <ligand>
        <name>N(2)-acetyl-L-ornithine</name>
        <dbReference type="ChEBI" id="CHEBI:57805"/>
    </ligand>
</feature>
<dbReference type="UniPathway" id="UPA00068">
    <property type="reaction ID" value="UER00109"/>
</dbReference>
<protein>
    <recommendedName>
        <fullName evidence="5">Acetylornithine aminotransferase</fullName>
        <shortName evidence="5">ACOAT</shortName>
        <ecNumber evidence="5">2.6.1.11</ecNumber>
    </recommendedName>
</protein>
<name>A0A1F7RA37_9BACT</name>
<evidence type="ECO:0000313" key="6">
    <source>
        <dbReference type="EMBL" id="OGL38200.1"/>
    </source>
</evidence>
<dbReference type="HAMAP" id="MF_01107">
    <property type="entry name" value="ArgD_aminotrans_3"/>
    <property type="match status" value="1"/>
</dbReference>
<dbReference type="GO" id="GO:0005737">
    <property type="term" value="C:cytoplasm"/>
    <property type="evidence" value="ECO:0007669"/>
    <property type="project" value="UniProtKB-SubCell"/>
</dbReference>
<reference evidence="6 7" key="1">
    <citation type="journal article" date="2016" name="Nat. Commun.">
        <title>Thousands of microbial genomes shed light on interconnected biogeochemical processes in an aquifer system.</title>
        <authorList>
            <person name="Anantharaman K."/>
            <person name="Brown C.T."/>
            <person name="Hug L.A."/>
            <person name="Sharon I."/>
            <person name="Castelle C.J."/>
            <person name="Probst A.J."/>
            <person name="Thomas B.C."/>
            <person name="Singh A."/>
            <person name="Wilkins M.J."/>
            <person name="Karaoz U."/>
            <person name="Brodie E.L."/>
            <person name="Williams K.H."/>
            <person name="Hubbard S.S."/>
            <person name="Banfield J.F."/>
        </authorList>
    </citation>
    <scope>NUCLEOTIDE SEQUENCE [LARGE SCALE GENOMIC DNA]</scope>
</reference>
<dbReference type="InterPro" id="IPR050103">
    <property type="entry name" value="Class-III_PLP-dep_AT"/>
</dbReference>
<dbReference type="NCBIfam" id="NF002874">
    <property type="entry name" value="PRK03244.1"/>
    <property type="match status" value="1"/>
</dbReference>
<accession>A0A1F7RA37</accession>
<dbReference type="Pfam" id="PF00202">
    <property type="entry name" value="Aminotran_3"/>
    <property type="match status" value="1"/>
</dbReference>
<evidence type="ECO:0000256" key="2">
    <source>
        <dbReference type="ARBA" id="ARBA00022605"/>
    </source>
</evidence>
<keyword evidence="1 5" id="KW-0032">Aminotransferase</keyword>
<sequence length="402" mass="44445">MKREEIIEISNQYIMNTYSRMPLVFEKGRGAYLWDFDGKKYLDFVTGIAVNNLGHCHPKVVETIKRESEKLIHVSNLYFIASQALLGKKLVESSLVDGRAFFCNSGAEANEAAIKLVRKYSKEKFKSNDRYEIITMENSFHGRTITTITATGQEKFRKGFEPLVQGFKYVSYNNTDALKKAVSDKTCAVMVEPIQGEGGVNVPGEKYLEEVRKLCDEKGLVLILDEVQTGMGRTGKLLGFQHTSIKPDIFTLAKGLGGGIPIGAMVAKNEIADFFTPGSHASTFGGNPFVCSVALTVLEVIEKEGILKNCEEMGEYLTKKLKGLAKGFKFIKEVRGKGLLIGMELTIDGKNVVNSCIERGLLINCTMNNILRFLPPLVISKNEVDEAVEVLGKALVEVSEKS</sequence>
<dbReference type="NCBIfam" id="TIGR00707">
    <property type="entry name" value="argD"/>
    <property type="match status" value="1"/>
</dbReference>
<dbReference type="PANTHER" id="PTHR11986">
    <property type="entry name" value="AMINOTRANSFERASE CLASS III"/>
    <property type="match status" value="1"/>
</dbReference>
<keyword evidence="5" id="KW-0055">Arginine biosynthesis</keyword>
<dbReference type="CDD" id="cd00610">
    <property type="entry name" value="OAT_like"/>
    <property type="match status" value="1"/>
</dbReference>
<feature type="binding site" evidence="5">
    <location>
        <position position="283"/>
    </location>
    <ligand>
        <name>pyridoxal 5'-phosphate</name>
        <dbReference type="ChEBI" id="CHEBI:597326"/>
    </ligand>
</feature>
<keyword evidence="2 5" id="KW-0028">Amino-acid biosynthesis</keyword>
<dbReference type="Gene3D" id="3.90.1150.10">
    <property type="entry name" value="Aspartate Aminotransferase, domain 1"/>
    <property type="match status" value="1"/>
</dbReference>
<comment type="caution">
    <text evidence="6">The sequence shown here is derived from an EMBL/GenBank/DDBJ whole genome shotgun (WGS) entry which is preliminary data.</text>
</comment>
<evidence type="ECO:0000256" key="4">
    <source>
        <dbReference type="ARBA" id="ARBA00022898"/>
    </source>
</evidence>
<dbReference type="SUPFAM" id="SSF53383">
    <property type="entry name" value="PLP-dependent transferases"/>
    <property type="match status" value="1"/>
</dbReference>
<comment type="subcellular location">
    <subcellularLocation>
        <location evidence="5">Cytoplasm</location>
    </subcellularLocation>
</comment>
<gene>
    <name evidence="5" type="primary">argD</name>
    <name evidence="6" type="ORF">A2042_08890</name>
</gene>
<dbReference type="InterPro" id="IPR005814">
    <property type="entry name" value="Aminotrans_3"/>
</dbReference>
<feature type="binding site" evidence="5">
    <location>
        <position position="140"/>
    </location>
    <ligand>
        <name>pyridoxal 5'-phosphate</name>
        <dbReference type="ChEBI" id="CHEBI:597326"/>
    </ligand>
</feature>
<keyword evidence="5" id="KW-0963">Cytoplasm</keyword>
<evidence type="ECO:0000256" key="5">
    <source>
        <dbReference type="HAMAP-Rule" id="MF_01107"/>
    </source>
</evidence>
<dbReference type="Gene3D" id="3.40.640.10">
    <property type="entry name" value="Type I PLP-dependent aspartate aminotransferase-like (Major domain)"/>
    <property type="match status" value="1"/>
</dbReference>
<evidence type="ECO:0000256" key="1">
    <source>
        <dbReference type="ARBA" id="ARBA00022576"/>
    </source>
</evidence>
<comment type="similarity">
    <text evidence="5">Belongs to the class-III pyridoxal-phosphate-dependent aminotransferase family. ArgD subfamily.</text>
</comment>
<dbReference type="FunFam" id="3.40.640.10:FF:000004">
    <property type="entry name" value="Acetylornithine aminotransferase"/>
    <property type="match status" value="1"/>
</dbReference>
<dbReference type="GO" id="GO:0042802">
    <property type="term" value="F:identical protein binding"/>
    <property type="evidence" value="ECO:0007669"/>
    <property type="project" value="TreeGrafter"/>
</dbReference>
<keyword evidence="3 5" id="KW-0808">Transferase</keyword>
<dbReference type="GO" id="GO:0003992">
    <property type="term" value="F:N2-acetyl-L-ornithine:2-oxoglutarate 5-aminotransferase activity"/>
    <property type="evidence" value="ECO:0007669"/>
    <property type="project" value="UniProtKB-UniRule"/>
</dbReference>
<feature type="modified residue" description="N6-(pyridoxal phosphate)lysine" evidence="5">
    <location>
        <position position="254"/>
    </location>
</feature>
<evidence type="ECO:0000313" key="7">
    <source>
        <dbReference type="Proteomes" id="UP000178526"/>
    </source>
</evidence>
<dbReference type="EMBL" id="MGDB01000154">
    <property type="protein sequence ID" value="OGL38200.1"/>
    <property type="molecule type" value="Genomic_DNA"/>
</dbReference>
<dbReference type="PROSITE" id="PS00600">
    <property type="entry name" value="AA_TRANSFER_CLASS_3"/>
    <property type="match status" value="1"/>
</dbReference>
<comment type="cofactor">
    <cofactor evidence="5">
        <name>pyridoxal 5'-phosphate</name>
        <dbReference type="ChEBI" id="CHEBI:597326"/>
    </cofactor>
    <text evidence="5">Binds 1 pyridoxal phosphate per subunit.</text>
</comment>
<dbReference type="GO" id="GO:0030170">
    <property type="term" value="F:pyridoxal phosphate binding"/>
    <property type="evidence" value="ECO:0007669"/>
    <property type="project" value="InterPro"/>
</dbReference>
<feature type="binding site" evidence="5">
    <location>
        <begin position="106"/>
        <end position="107"/>
    </location>
    <ligand>
        <name>pyridoxal 5'-phosphate</name>
        <dbReference type="ChEBI" id="CHEBI:597326"/>
    </ligand>
</feature>
<comment type="pathway">
    <text evidence="5">Amino-acid biosynthesis; L-arginine biosynthesis; N(2)-acetyl-L-ornithine from L-glutamate: step 4/4.</text>
</comment>
<dbReference type="InterPro" id="IPR004636">
    <property type="entry name" value="AcOrn/SuccOrn_fam"/>
</dbReference>
<dbReference type="PANTHER" id="PTHR11986:SF79">
    <property type="entry name" value="ACETYLORNITHINE AMINOTRANSFERASE, MITOCHONDRIAL"/>
    <property type="match status" value="1"/>
</dbReference>
<dbReference type="Proteomes" id="UP000178526">
    <property type="component" value="Unassembled WGS sequence"/>
</dbReference>
<dbReference type="InterPro" id="IPR015422">
    <property type="entry name" value="PyrdxlP-dep_Trfase_small"/>
</dbReference>
<dbReference type="GO" id="GO:0006526">
    <property type="term" value="P:L-arginine biosynthetic process"/>
    <property type="evidence" value="ECO:0007669"/>
    <property type="project" value="UniProtKB-UniRule"/>
</dbReference>
<dbReference type="AlphaFoldDB" id="A0A1F7RA37"/>